<dbReference type="AlphaFoldDB" id="A0A3Q2Y5M8"/>
<accession>A0A3Q2Y5M8</accession>
<keyword evidence="2" id="KW-0175">Coiled coil</keyword>
<evidence type="ECO:0000259" key="3">
    <source>
        <dbReference type="Pfam" id="PF12777"/>
    </source>
</evidence>
<dbReference type="Pfam" id="PF12780">
    <property type="entry name" value="AAA_8"/>
    <property type="match status" value="1"/>
</dbReference>
<comment type="similarity">
    <text evidence="1">Belongs to the dynein heavy chain family.</text>
</comment>
<dbReference type="PANTHER" id="PTHR22878">
    <property type="entry name" value="DYNEIN HEAVY CHAIN 6, AXONEMAL-LIKE-RELATED"/>
    <property type="match status" value="1"/>
</dbReference>
<dbReference type="InterPro" id="IPR035706">
    <property type="entry name" value="AAA_9"/>
</dbReference>
<protein>
    <recommendedName>
        <fullName evidence="8">Dynein heavy chain ATP-binding dynein motor region domain-containing protein</fullName>
    </recommendedName>
</protein>
<dbReference type="Ensembl" id="ENSHCOT00000000581.1">
    <property type="protein sequence ID" value="ENSHCOP00000008271.1"/>
    <property type="gene ID" value="ENSHCOG00000010508.1"/>
</dbReference>
<dbReference type="Pfam" id="PF12781">
    <property type="entry name" value="AAA_9"/>
    <property type="match status" value="1"/>
</dbReference>
<evidence type="ECO:0000313" key="6">
    <source>
        <dbReference type="Ensembl" id="ENSHCOP00000008271.1"/>
    </source>
</evidence>
<dbReference type="InterPro" id="IPR024317">
    <property type="entry name" value="Dynein_heavy_chain_D4_dom"/>
</dbReference>
<evidence type="ECO:0000259" key="4">
    <source>
        <dbReference type="Pfam" id="PF12780"/>
    </source>
</evidence>
<organism evidence="6 7">
    <name type="scientific">Hippocampus comes</name>
    <name type="common">Tiger tail seahorse</name>
    <dbReference type="NCBI Taxonomy" id="109280"/>
    <lineage>
        <taxon>Eukaryota</taxon>
        <taxon>Metazoa</taxon>
        <taxon>Chordata</taxon>
        <taxon>Craniata</taxon>
        <taxon>Vertebrata</taxon>
        <taxon>Euteleostomi</taxon>
        <taxon>Actinopterygii</taxon>
        <taxon>Neopterygii</taxon>
        <taxon>Teleostei</taxon>
        <taxon>Neoteleostei</taxon>
        <taxon>Acanthomorphata</taxon>
        <taxon>Syngnathiaria</taxon>
        <taxon>Syngnathiformes</taxon>
        <taxon>Syngnathoidei</taxon>
        <taxon>Syngnathidae</taxon>
        <taxon>Hippocampus</taxon>
    </lineage>
</organism>
<keyword evidence="7" id="KW-1185">Reference proteome</keyword>
<evidence type="ECO:0000256" key="2">
    <source>
        <dbReference type="SAM" id="Coils"/>
    </source>
</evidence>
<dbReference type="PANTHER" id="PTHR22878:SF63">
    <property type="entry name" value="DYNEIN AXONEMAL HEAVY CHAIN 10"/>
    <property type="match status" value="1"/>
</dbReference>
<dbReference type="SUPFAM" id="SSF90257">
    <property type="entry name" value="Myosin rod fragments"/>
    <property type="match status" value="1"/>
</dbReference>
<name>A0A3Q2Y5M8_HIPCM</name>
<dbReference type="Gene3D" id="3.40.50.300">
    <property type="entry name" value="P-loop containing nucleotide triphosphate hydrolases"/>
    <property type="match status" value="1"/>
</dbReference>
<evidence type="ECO:0000313" key="7">
    <source>
        <dbReference type="Proteomes" id="UP000264820"/>
    </source>
</evidence>
<dbReference type="InterPro" id="IPR024743">
    <property type="entry name" value="Dynein_HC_stalk"/>
</dbReference>
<dbReference type="GeneTree" id="ENSGT00940000154642"/>
<dbReference type="GO" id="GO:0030286">
    <property type="term" value="C:dynein complex"/>
    <property type="evidence" value="ECO:0007669"/>
    <property type="project" value="InterPro"/>
</dbReference>
<dbReference type="InterPro" id="IPR027417">
    <property type="entry name" value="P-loop_NTPase"/>
</dbReference>
<dbReference type="InterPro" id="IPR026983">
    <property type="entry name" value="DHC"/>
</dbReference>
<feature type="coiled-coil region" evidence="2">
    <location>
        <begin position="174"/>
        <end position="257"/>
    </location>
</feature>
<dbReference type="Proteomes" id="UP000264820">
    <property type="component" value="Unplaced"/>
</dbReference>
<dbReference type="STRING" id="109280.ENSHCOP00000008271"/>
<dbReference type="OMA" id="MEMINGD"/>
<feature type="domain" description="Dynein heavy chain coiled coil stalk" evidence="3">
    <location>
        <begin position="183"/>
        <end position="292"/>
    </location>
</feature>
<evidence type="ECO:0008006" key="8">
    <source>
        <dbReference type="Google" id="ProtNLM"/>
    </source>
</evidence>
<dbReference type="GO" id="GO:0045505">
    <property type="term" value="F:dynein intermediate chain binding"/>
    <property type="evidence" value="ECO:0007669"/>
    <property type="project" value="InterPro"/>
</dbReference>
<evidence type="ECO:0000259" key="5">
    <source>
        <dbReference type="Pfam" id="PF12781"/>
    </source>
</evidence>
<feature type="domain" description="Dynein heavy chain ATP-binding dynein motor region" evidence="5">
    <location>
        <begin position="323"/>
        <end position="378"/>
    </location>
</feature>
<reference evidence="6" key="2">
    <citation type="submission" date="2025-09" db="UniProtKB">
        <authorList>
            <consortium name="Ensembl"/>
        </authorList>
    </citation>
    <scope>IDENTIFICATION</scope>
</reference>
<evidence type="ECO:0000256" key="1">
    <source>
        <dbReference type="ARBA" id="ARBA00008887"/>
    </source>
</evidence>
<feature type="domain" description="Dynein heavy chain AAA module D4" evidence="4">
    <location>
        <begin position="3"/>
        <end position="54"/>
    </location>
</feature>
<dbReference type="Gene3D" id="1.10.287.2610">
    <property type="match status" value="1"/>
</dbReference>
<feature type="coiled-coil region" evidence="2">
    <location>
        <begin position="76"/>
        <end position="121"/>
    </location>
</feature>
<dbReference type="GO" id="GO:0007018">
    <property type="term" value="P:microtubule-based movement"/>
    <property type="evidence" value="ECO:0007669"/>
    <property type="project" value="InterPro"/>
</dbReference>
<sequence length="400" mass="45601">ALVEEHFKANIDDHVCMVHKSVGEYSILFLQKLRRSNFVTPKNYLDFISTYSSLLQEKDQYILAQCKHLEGGLDKLKEASVQLDELNIKLAEQKVVLAEKSAASEEKKTLAEDKAKEIEEQNKVIAVEKLEAETSLAEALPALEAARIALQDLDKSDVDRINLIVSNVTCILQVARLERNFFQSKKELEFIQSELSNIQRELKALGDKYQTAIAEKQKLQEEAELMERRLIAADKLISGLSSENVRWTHDLEELKRRRVRLLGDCLLSAAFLSYEGAFSWDFRNEMVYQTWVDDVKERCIPLKLPVIVFMLAGHPTDHMGIYRWGSEGLPPDELSVQNGILTTRGSRFPMCIDPQQQALNWIKKKEASNNLKVQKKSHTVTCGALFLFIISTKSPQNYDS</sequence>
<reference evidence="6" key="1">
    <citation type="submission" date="2025-08" db="UniProtKB">
        <authorList>
            <consortium name="Ensembl"/>
        </authorList>
    </citation>
    <scope>IDENTIFICATION</scope>
</reference>
<dbReference type="GO" id="GO:0051959">
    <property type="term" value="F:dynein light intermediate chain binding"/>
    <property type="evidence" value="ECO:0007669"/>
    <property type="project" value="InterPro"/>
</dbReference>
<dbReference type="Pfam" id="PF12777">
    <property type="entry name" value="MT"/>
    <property type="match status" value="1"/>
</dbReference>
<proteinExistence type="inferred from homology"/>